<proteinExistence type="predicted"/>
<keyword evidence="3" id="KW-1185">Reference proteome</keyword>
<dbReference type="Pfam" id="PF01261">
    <property type="entry name" value="AP_endonuc_2"/>
    <property type="match status" value="1"/>
</dbReference>
<protein>
    <submittedName>
        <fullName evidence="2">Inosose dehydratase</fullName>
    </submittedName>
</protein>
<dbReference type="InterPro" id="IPR013022">
    <property type="entry name" value="Xyl_isomerase-like_TIM-brl"/>
</dbReference>
<evidence type="ECO:0000259" key="1">
    <source>
        <dbReference type="Pfam" id="PF01261"/>
    </source>
</evidence>
<dbReference type="EMBL" id="FNVT01000018">
    <property type="protein sequence ID" value="SEH00890.1"/>
    <property type="molecule type" value="Genomic_DNA"/>
</dbReference>
<gene>
    <name evidence="2" type="ORF">SAMN05444920_11879</name>
</gene>
<dbReference type="Proteomes" id="UP000236732">
    <property type="component" value="Unassembled WGS sequence"/>
</dbReference>
<dbReference type="InterPro" id="IPR050312">
    <property type="entry name" value="IolE/XylAMocC-like"/>
</dbReference>
<dbReference type="AlphaFoldDB" id="A0A1H6ESQ4"/>
<evidence type="ECO:0000313" key="3">
    <source>
        <dbReference type="Proteomes" id="UP000236732"/>
    </source>
</evidence>
<dbReference type="Gene3D" id="3.20.20.150">
    <property type="entry name" value="Divalent-metal-dependent TIM barrel enzymes"/>
    <property type="match status" value="1"/>
</dbReference>
<reference evidence="2 3" key="1">
    <citation type="submission" date="2016-10" db="EMBL/GenBank/DDBJ databases">
        <authorList>
            <person name="de Groot N.N."/>
        </authorList>
    </citation>
    <scope>NUCLEOTIDE SEQUENCE [LARGE SCALE GENOMIC DNA]</scope>
    <source>
        <strain evidence="2 3">CGMCC 4.7037</strain>
    </source>
</reference>
<accession>A0A1H6ESQ4</accession>
<feature type="domain" description="Xylose isomerase-like TIM barrel" evidence="1">
    <location>
        <begin position="47"/>
        <end position="297"/>
    </location>
</feature>
<dbReference type="InterPro" id="IPR036237">
    <property type="entry name" value="Xyl_isomerase-like_sf"/>
</dbReference>
<dbReference type="PANTHER" id="PTHR12110">
    <property type="entry name" value="HYDROXYPYRUVATE ISOMERASE"/>
    <property type="match status" value="1"/>
</dbReference>
<dbReference type="SUPFAM" id="SSF51658">
    <property type="entry name" value="Xylose isomerase-like"/>
    <property type="match status" value="1"/>
</dbReference>
<dbReference type="PANTHER" id="PTHR12110:SF41">
    <property type="entry name" value="INOSOSE DEHYDRATASE"/>
    <property type="match status" value="1"/>
</dbReference>
<sequence length="309" mass="32865">MTGKENPVSTPLKHRTAINPLPWILGDGGYRLDRGILQEAMTALSQVGFTHLTIEPPPDITLAEYGALLSDHSLAAAPGYFSAPFHDRQRHAQAVEDIKRHAHAHLELGVDSAFIATDLIPDRIAHPAVGHAPDADRTLVIAEGLAAAATAAAAEGVRYGLHPHVGSTVEVEEEVRAVLDATEGGALWFGPDTGHLRWAGATPEKVIADYADRVLNVHLKDVDATAAAGARQRGEDYMTATGRSKVWIEPGRGVVDFDAVLTALPDGFDGWFVIEVDVPHLPSPAESSAASLSFLRRHPYFATATGGAV</sequence>
<evidence type="ECO:0000313" key="2">
    <source>
        <dbReference type="EMBL" id="SEH00890.1"/>
    </source>
</evidence>
<organism evidence="2 3">
    <name type="scientific">Nonomuraea solani</name>
    <dbReference type="NCBI Taxonomy" id="1144553"/>
    <lineage>
        <taxon>Bacteria</taxon>
        <taxon>Bacillati</taxon>
        <taxon>Actinomycetota</taxon>
        <taxon>Actinomycetes</taxon>
        <taxon>Streptosporangiales</taxon>
        <taxon>Streptosporangiaceae</taxon>
        <taxon>Nonomuraea</taxon>
    </lineage>
</organism>
<name>A0A1H6ESQ4_9ACTN</name>